<dbReference type="Proteomes" id="UP001652620">
    <property type="component" value="Chromosome 4"/>
</dbReference>
<evidence type="ECO:0000256" key="13">
    <source>
        <dbReference type="SAM" id="Phobius"/>
    </source>
</evidence>
<keyword evidence="7" id="KW-0915">Sodium</keyword>
<comment type="similarity">
    <text evidence="2 12">Belongs to the amiloride-sensitive sodium channel (TC 1.A.6) family.</text>
</comment>
<name>A0ABM3JNY9_BACDO</name>
<feature type="transmembrane region" description="Helical" evidence="13">
    <location>
        <begin position="49"/>
        <end position="66"/>
    </location>
</feature>
<evidence type="ECO:0000256" key="12">
    <source>
        <dbReference type="RuleBase" id="RU000679"/>
    </source>
</evidence>
<evidence type="ECO:0000256" key="1">
    <source>
        <dbReference type="ARBA" id="ARBA00004141"/>
    </source>
</evidence>
<comment type="subcellular location">
    <subcellularLocation>
        <location evidence="1">Membrane</location>
        <topology evidence="1">Multi-pass membrane protein</topology>
    </subcellularLocation>
</comment>
<evidence type="ECO:0000313" key="14">
    <source>
        <dbReference type="Proteomes" id="UP001652620"/>
    </source>
</evidence>
<keyword evidence="14" id="KW-1185">Reference proteome</keyword>
<keyword evidence="5 12" id="KW-0812">Transmembrane</keyword>
<keyword evidence="6 13" id="KW-1133">Transmembrane helix</keyword>
<dbReference type="Pfam" id="PF00858">
    <property type="entry name" value="ASC"/>
    <property type="match status" value="1"/>
</dbReference>
<dbReference type="PANTHER" id="PTHR11690">
    <property type="entry name" value="AMILORIDE-SENSITIVE SODIUM CHANNEL-RELATED"/>
    <property type="match status" value="1"/>
</dbReference>
<keyword evidence="8 12" id="KW-0406">Ion transport</keyword>
<sequence length="558" mass="64268">MKKNQDSVKKKYRKIKLALAESCRDYCDNTTIHGLKYIANSNLLLRERIFFAVSFILVVFGAVFFVNKAYEKWKYTPIIVSINARTTGITTDPFPAVTICNLNKVYKKKVEQFSINSPEYVKMQLICKHEVNATIANSIPNWNNLNHFIQERLLNQKVKSQTNIFIETFLNFLRFQVHISFRPVPCHNCKDAKPNGTVYVDWTPEKGYPANLPEKYIPMPAAGTGESLGLSVTLDVEADYYYCSSENSVGFKMLLHNPLELPDMREIGLLLSPGRETKVRIKTVKTESEKHLRSMNKKNRDCFFEDEYNLKNYKVYTQRNCEVECLMNMLLAYCGCVTHYAPLAFANQTVCSIYELSCVNRVQQQSMVAKNVNACPEICWPSCYDLSYLPDFFNTPLAHARFQSSNQFSKNMSSIYMEKNIAVVNIYFKESWYRSNKQNEYIGITDFLSSVGGIIGLFFGFSFISLAEVIYYFVLKPTRVIIATAWTKRKMLRNKKRLNKLTLLDAEVTGKAGLIEQRKLPIYEANITASRKDIFLVSKKQVSPYSSSLWRPGMEYTP</sequence>
<protein>
    <submittedName>
        <fullName evidence="15">Pickpocket protein 28</fullName>
    </submittedName>
</protein>
<keyword evidence="4 12" id="KW-0894">Sodium channel</keyword>
<evidence type="ECO:0000313" key="15">
    <source>
        <dbReference type="RefSeq" id="XP_049310956.1"/>
    </source>
</evidence>
<accession>A0ABM3JNY9</accession>
<keyword evidence="10 12" id="KW-0739">Sodium transport</keyword>
<gene>
    <name evidence="15" type="primary">LOC105221889</name>
</gene>
<dbReference type="InterPro" id="IPR001873">
    <property type="entry name" value="ENaC"/>
</dbReference>
<dbReference type="Gene3D" id="1.10.287.770">
    <property type="entry name" value="YojJ-like"/>
    <property type="match status" value="1"/>
</dbReference>
<keyword evidence="11 12" id="KW-0407">Ion channel</keyword>
<dbReference type="GeneID" id="105221889"/>
<evidence type="ECO:0000256" key="2">
    <source>
        <dbReference type="ARBA" id="ARBA00007193"/>
    </source>
</evidence>
<evidence type="ECO:0000256" key="8">
    <source>
        <dbReference type="ARBA" id="ARBA00023065"/>
    </source>
</evidence>
<evidence type="ECO:0000256" key="10">
    <source>
        <dbReference type="ARBA" id="ARBA00023201"/>
    </source>
</evidence>
<evidence type="ECO:0000256" key="11">
    <source>
        <dbReference type="ARBA" id="ARBA00023303"/>
    </source>
</evidence>
<dbReference type="PANTHER" id="PTHR11690:SF243">
    <property type="entry name" value="PICKPOCKET 12-RELATED"/>
    <property type="match status" value="1"/>
</dbReference>
<reference evidence="15" key="1">
    <citation type="submission" date="2025-08" db="UniProtKB">
        <authorList>
            <consortium name="RefSeq"/>
        </authorList>
    </citation>
    <scope>IDENTIFICATION</scope>
    <source>
        <tissue evidence="15">Adult</tissue>
    </source>
</reference>
<evidence type="ECO:0000256" key="3">
    <source>
        <dbReference type="ARBA" id="ARBA00022448"/>
    </source>
</evidence>
<dbReference type="RefSeq" id="XP_049310956.1">
    <property type="nucleotide sequence ID" value="XM_049454999.1"/>
</dbReference>
<keyword evidence="9 13" id="KW-0472">Membrane</keyword>
<dbReference type="Gene3D" id="2.60.470.10">
    <property type="entry name" value="Acid-sensing ion channels like domains"/>
    <property type="match status" value="1"/>
</dbReference>
<proteinExistence type="inferred from homology"/>
<dbReference type="PRINTS" id="PR01078">
    <property type="entry name" value="AMINACHANNEL"/>
</dbReference>
<keyword evidence="3 12" id="KW-0813">Transport</keyword>
<evidence type="ECO:0000256" key="6">
    <source>
        <dbReference type="ARBA" id="ARBA00022989"/>
    </source>
</evidence>
<evidence type="ECO:0000256" key="4">
    <source>
        <dbReference type="ARBA" id="ARBA00022461"/>
    </source>
</evidence>
<evidence type="ECO:0000256" key="7">
    <source>
        <dbReference type="ARBA" id="ARBA00023053"/>
    </source>
</evidence>
<evidence type="ECO:0000256" key="5">
    <source>
        <dbReference type="ARBA" id="ARBA00022692"/>
    </source>
</evidence>
<evidence type="ECO:0000256" key="9">
    <source>
        <dbReference type="ARBA" id="ARBA00023136"/>
    </source>
</evidence>
<organism evidence="14 15">
    <name type="scientific">Bactrocera dorsalis</name>
    <name type="common">Oriental fruit fly</name>
    <name type="synonym">Dacus dorsalis</name>
    <dbReference type="NCBI Taxonomy" id="27457"/>
    <lineage>
        <taxon>Eukaryota</taxon>
        <taxon>Metazoa</taxon>
        <taxon>Ecdysozoa</taxon>
        <taxon>Arthropoda</taxon>
        <taxon>Hexapoda</taxon>
        <taxon>Insecta</taxon>
        <taxon>Pterygota</taxon>
        <taxon>Neoptera</taxon>
        <taxon>Endopterygota</taxon>
        <taxon>Diptera</taxon>
        <taxon>Brachycera</taxon>
        <taxon>Muscomorpha</taxon>
        <taxon>Tephritoidea</taxon>
        <taxon>Tephritidae</taxon>
        <taxon>Bactrocera</taxon>
        <taxon>Bactrocera</taxon>
    </lineage>
</organism>